<dbReference type="EMBL" id="CM045767">
    <property type="protein sequence ID" value="KAI7998051.1"/>
    <property type="molecule type" value="Genomic_DNA"/>
</dbReference>
<sequence length="231" mass="25366">MEAGLLISSLAEVGKWSALLSVKVICSVLLHWNDLSALLEVGSWSGSTVAPLECICLGKGSQGNKAPIALFTLLTQMGLICRGQKRFRKALELLHNVVTTPMSTINAIAVEAYKKYILVSLIHLGQVPYITTALMDVKLGMEGRKDLFDWLSRQLSRLSNFPDAVNLLKPTAFAMTDKSADVQKQIEVCIGEIFRVCGLDAVCRQKLLVPPLVFVKNLAELLSLLSCYMTR</sequence>
<name>A0ACC0GA96_9ERIC</name>
<accession>A0ACC0GA96</accession>
<organism evidence="1 2">
    <name type="scientific">Camellia lanceoleosa</name>
    <dbReference type="NCBI Taxonomy" id="1840588"/>
    <lineage>
        <taxon>Eukaryota</taxon>
        <taxon>Viridiplantae</taxon>
        <taxon>Streptophyta</taxon>
        <taxon>Embryophyta</taxon>
        <taxon>Tracheophyta</taxon>
        <taxon>Spermatophyta</taxon>
        <taxon>Magnoliopsida</taxon>
        <taxon>eudicotyledons</taxon>
        <taxon>Gunneridae</taxon>
        <taxon>Pentapetalae</taxon>
        <taxon>asterids</taxon>
        <taxon>Ericales</taxon>
        <taxon>Theaceae</taxon>
        <taxon>Camellia</taxon>
    </lineage>
</organism>
<reference evidence="1 2" key="1">
    <citation type="journal article" date="2022" name="Plant J.">
        <title>Chromosome-level genome of Camellia lanceoleosa provides a valuable resource for understanding genome evolution and self-incompatibility.</title>
        <authorList>
            <person name="Gong W."/>
            <person name="Xiao S."/>
            <person name="Wang L."/>
            <person name="Liao Z."/>
            <person name="Chang Y."/>
            <person name="Mo W."/>
            <person name="Hu G."/>
            <person name="Li W."/>
            <person name="Zhao G."/>
            <person name="Zhu H."/>
            <person name="Hu X."/>
            <person name="Ji K."/>
            <person name="Xiang X."/>
            <person name="Song Q."/>
            <person name="Yuan D."/>
            <person name="Jin S."/>
            <person name="Zhang L."/>
        </authorList>
    </citation>
    <scope>NUCLEOTIDE SEQUENCE [LARGE SCALE GENOMIC DNA]</scope>
    <source>
        <strain evidence="1">SQ_2022a</strain>
    </source>
</reference>
<protein>
    <submittedName>
        <fullName evidence="1">Protein MOR1</fullName>
    </submittedName>
</protein>
<comment type="caution">
    <text evidence="1">The sequence shown here is derived from an EMBL/GenBank/DDBJ whole genome shotgun (WGS) entry which is preliminary data.</text>
</comment>
<keyword evidence="2" id="KW-1185">Reference proteome</keyword>
<gene>
    <name evidence="1" type="ORF">LOK49_LG10G00196</name>
</gene>
<proteinExistence type="predicted"/>
<evidence type="ECO:0000313" key="2">
    <source>
        <dbReference type="Proteomes" id="UP001060215"/>
    </source>
</evidence>
<evidence type="ECO:0000313" key="1">
    <source>
        <dbReference type="EMBL" id="KAI7998051.1"/>
    </source>
</evidence>
<dbReference type="Proteomes" id="UP001060215">
    <property type="component" value="Chromosome 10"/>
</dbReference>